<evidence type="ECO:0000259" key="1">
    <source>
        <dbReference type="Pfam" id="PF18730"/>
    </source>
</evidence>
<protein>
    <recommendedName>
        <fullName evidence="1">Cthe-2314-like HEPN domain-containing protein</fullName>
    </recommendedName>
</protein>
<dbReference type="Pfam" id="PF18730">
    <property type="entry name" value="HEPN_Cthe2314"/>
    <property type="match status" value="1"/>
</dbReference>
<evidence type="ECO:0000313" key="3">
    <source>
        <dbReference type="Proteomes" id="UP001500968"/>
    </source>
</evidence>
<evidence type="ECO:0000313" key="2">
    <source>
        <dbReference type="EMBL" id="GAA4027186.1"/>
    </source>
</evidence>
<accession>A0ABP7TJK9</accession>
<comment type="caution">
    <text evidence="2">The sequence shown here is derived from an EMBL/GenBank/DDBJ whole genome shotgun (WGS) entry which is preliminary data.</text>
</comment>
<sequence length="256" mass="30994">MEITQFNGELHNKFFEVVNRTMIEIHKHPAYSSCKNNHNLLSQEGKYAQQVFKHFSKIHETQQDLRKIEIFLRRFPLKKFYEKNEISHLDYIKYHTEVFYHKVHTILELFKLMINEVYEVGYNGKRCTWENLLKSETLKGSIPLNIIEYYHKSFEHIINARHLNSHRAIFKDSEKDDIEGPMMLYKNSEKFNMDLGDEFKRMMPKFYLEYKIKKYKNERLKYIVNANDVAEQYVNLFINTTIPEFLKRAKSKNEDT</sequence>
<dbReference type="Proteomes" id="UP001500968">
    <property type="component" value="Unassembled WGS sequence"/>
</dbReference>
<reference evidence="3" key="1">
    <citation type="journal article" date="2019" name="Int. J. Syst. Evol. Microbiol.">
        <title>The Global Catalogue of Microorganisms (GCM) 10K type strain sequencing project: providing services to taxonomists for standard genome sequencing and annotation.</title>
        <authorList>
            <consortium name="The Broad Institute Genomics Platform"/>
            <consortium name="The Broad Institute Genome Sequencing Center for Infectious Disease"/>
            <person name="Wu L."/>
            <person name="Ma J."/>
        </authorList>
    </citation>
    <scope>NUCLEOTIDE SEQUENCE [LARGE SCALE GENOMIC DNA]</scope>
    <source>
        <strain evidence="3">JCM 17064</strain>
    </source>
</reference>
<dbReference type="EMBL" id="BAABCR010000013">
    <property type="protein sequence ID" value="GAA4027186.1"/>
    <property type="molecule type" value="Genomic_DNA"/>
</dbReference>
<organism evidence="2 3">
    <name type="scientific">Flavobacterium cheonhonense</name>
    <dbReference type="NCBI Taxonomy" id="706185"/>
    <lineage>
        <taxon>Bacteria</taxon>
        <taxon>Pseudomonadati</taxon>
        <taxon>Bacteroidota</taxon>
        <taxon>Flavobacteriia</taxon>
        <taxon>Flavobacteriales</taxon>
        <taxon>Flavobacteriaceae</taxon>
        <taxon>Flavobacterium</taxon>
    </lineage>
</organism>
<name>A0ABP7TJK9_9FLAO</name>
<dbReference type="RefSeq" id="WP_324690452.1">
    <property type="nucleotide sequence ID" value="NZ_BAABCR010000013.1"/>
</dbReference>
<dbReference type="InterPro" id="IPR041394">
    <property type="entry name" value="HEPN_Cthe2314"/>
</dbReference>
<feature type="domain" description="Cthe-2314-like HEPN" evidence="1">
    <location>
        <begin position="56"/>
        <end position="178"/>
    </location>
</feature>
<proteinExistence type="predicted"/>
<gene>
    <name evidence="2" type="ORF">GCM10022386_08190</name>
</gene>
<keyword evidence="3" id="KW-1185">Reference proteome</keyword>